<keyword evidence="7" id="KW-0732">Signal</keyword>
<evidence type="ECO:0000256" key="1">
    <source>
        <dbReference type="ARBA" id="ARBA00004141"/>
    </source>
</evidence>
<keyword evidence="3 6" id="KW-0812">Transmembrane</keyword>
<dbReference type="GO" id="GO:0016020">
    <property type="term" value="C:membrane"/>
    <property type="evidence" value="ECO:0007669"/>
    <property type="project" value="UniProtKB-SubCell"/>
</dbReference>
<feature type="transmembrane region" description="Helical" evidence="6">
    <location>
        <begin position="25"/>
        <end position="45"/>
    </location>
</feature>
<dbReference type="InterPro" id="IPR051717">
    <property type="entry name" value="MFS_MFSD6"/>
</dbReference>
<evidence type="ECO:0000259" key="8">
    <source>
        <dbReference type="Pfam" id="PF12832"/>
    </source>
</evidence>
<dbReference type="AlphaFoldDB" id="A0AAD9MHI3"/>
<feature type="transmembrane region" description="Helical" evidence="6">
    <location>
        <begin position="66"/>
        <end position="87"/>
    </location>
</feature>
<dbReference type="Proteomes" id="UP001255856">
    <property type="component" value="Unassembled WGS sequence"/>
</dbReference>
<feature type="domain" description="Major facilitator superfamily associated" evidence="8">
    <location>
        <begin position="2"/>
        <end position="58"/>
    </location>
</feature>
<evidence type="ECO:0000256" key="7">
    <source>
        <dbReference type="SAM" id="SignalP"/>
    </source>
</evidence>
<evidence type="ECO:0000313" key="9">
    <source>
        <dbReference type="EMBL" id="KAK2078614.1"/>
    </source>
</evidence>
<protein>
    <recommendedName>
        <fullName evidence="8">Major facilitator superfamily associated domain-containing protein</fullName>
    </recommendedName>
</protein>
<keyword evidence="5 6" id="KW-0472">Membrane</keyword>
<dbReference type="Pfam" id="PF12832">
    <property type="entry name" value="MFS_1_like"/>
    <property type="match status" value="1"/>
</dbReference>
<evidence type="ECO:0000256" key="4">
    <source>
        <dbReference type="ARBA" id="ARBA00022989"/>
    </source>
</evidence>
<keyword evidence="10" id="KW-1185">Reference proteome</keyword>
<comment type="subcellular location">
    <subcellularLocation>
        <location evidence="1">Membrane</location>
        <topology evidence="1">Multi-pass membrane protein</topology>
    </subcellularLocation>
</comment>
<feature type="chain" id="PRO_5042256120" description="Major facilitator superfamily associated domain-containing protein" evidence="7">
    <location>
        <begin position="16"/>
        <end position="117"/>
    </location>
</feature>
<organism evidence="9 10">
    <name type="scientific">Prototheca wickerhamii</name>
    <dbReference type="NCBI Taxonomy" id="3111"/>
    <lineage>
        <taxon>Eukaryota</taxon>
        <taxon>Viridiplantae</taxon>
        <taxon>Chlorophyta</taxon>
        <taxon>core chlorophytes</taxon>
        <taxon>Trebouxiophyceae</taxon>
        <taxon>Chlorellales</taxon>
        <taxon>Chlorellaceae</taxon>
        <taxon>Prototheca</taxon>
    </lineage>
</organism>
<keyword evidence="4 6" id="KW-1133">Transmembrane helix</keyword>
<evidence type="ECO:0000256" key="2">
    <source>
        <dbReference type="ARBA" id="ARBA00005241"/>
    </source>
</evidence>
<dbReference type="InterPro" id="IPR036259">
    <property type="entry name" value="MFS_trans_sf"/>
</dbReference>
<evidence type="ECO:0000256" key="5">
    <source>
        <dbReference type="ARBA" id="ARBA00023136"/>
    </source>
</evidence>
<accession>A0AAD9MHI3</accession>
<comment type="caution">
    <text evidence="9">The sequence shown here is derived from an EMBL/GenBank/DDBJ whole genome shotgun (WGS) entry which is preliminary data.</text>
</comment>
<dbReference type="SUPFAM" id="SSF103473">
    <property type="entry name" value="MFS general substrate transporter"/>
    <property type="match status" value="1"/>
</dbReference>
<evidence type="ECO:0000313" key="10">
    <source>
        <dbReference type="Proteomes" id="UP001255856"/>
    </source>
</evidence>
<reference evidence="9" key="1">
    <citation type="submission" date="2021-01" db="EMBL/GenBank/DDBJ databases">
        <authorList>
            <person name="Eckstrom K.M.E."/>
        </authorList>
    </citation>
    <scope>NUCLEOTIDE SEQUENCE</scope>
    <source>
        <strain evidence="9">UVCC 0001</strain>
    </source>
</reference>
<evidence type="ECO:0000256" key="3">
    <source>
        <dbReference type="ARBA" id="ARBA00022692"/>
    </source>
</evidence>
<gene>
    <name evidence="9" type="ORF">QBZ16_003454</name>
</gene>
<proteinExistence type="inferred from homology"/>
<evidence type="ECO:0000256" key="6">
    <source>
        <dbReference type="SAM" id="Phobius"/>
    </source>
</evidence>
<dbReference type="PANTHER" id="PTHR16172">
    <property type="entry name" value="MAJOR FACILITATOR SUPERFAMILY DOMAIN-CONTAINING PROTEIN 6-LIKE"/>
    <property type="match status" value="1"/>
</dbReference>
<dbReference type="EMBL" id="JASFZW010000004">
    <property type="protein sequence ID" value="KAK2078614.1"/>
    <property type="molecule type" value="Genomic_DNA"/>
</dbReference>
<comment type="similarity">
    <text evidence="2">Belongs to the major facilitator superfamily. MFSD6 family.</text>
</comment>
<dbReference type="Gene3D" id="1.20.1250.20">
    <property type="entry name" value="MFS general substrate transporter like domains"/>
    <property type="match status" value="1"/>
</dbReference>
<dbReference type="PANTHER" id="PTHR16172:SF41">
    <property type="entry name" value="MAJOR FACILITATOR SUPERFAMILY DOMAIN-CONTAINING PROTEIN 6-LIKE"/>
    <property type="match status" value="1"/>
</dbReference>
<dbReference type="InterPro" id="IPR024989">
    <property type="entry name" value="MFS_assoc_dom"/>
</dbReference>
<feature type="signal peptide" evidence="7">
    <location>
        <begin position="1"/>
        <end position="15"/>
    </location>
</feature>
<name>A0AAD9MHI3_PROWI</name>
<sequence length="117" mass="12306">MAVFVLRLLLYQVLAFSPTPWLVLVIELLQGATFALGWSAGCLYVKRTAPRGTRATVQRGAGGHMFALMAAVLLLAWALGLGAGLLASKRAAAAHEAAAHEPAPETRLLAALPRFGT</sequence>